<evidence type="ECO:0000313" key="2">
    <source>
        <dbReference type="Proteomes" id="UP000003875"/>
    </source>
</evidence>
<accession>C0BS00</accession>
<protein>
    <submittedName>
        <fullName evidence="1">Uncharacterized protein</fullName>
    </submittedName>
</protein>
<reference evidence="1 2" key="1">
    <citation type="submission" date="2009-02" db="EMBL/GenBank/DDBJ databases">
        <title>Draft genome sequence of Bifidobacterium pseudocatenulatum (DSM 20438).</title>
        <authorList>
            <person name="Sudarsanam P."/>
            <person name="Ley R."/>
            <person name="Guruge J."/>
            <person name="Turnbaugh P.J."/>
            <person name="Mahowald M."/>
            <person name="Liep D."/>
            <person name="Gordon J."/>
        </authorList>
    </citation>
    <scope>NUCLEOTIDE SEQUENCE [LARGE SCALE GENOMIC DNA]</scope>
    <source>
        <strain evidence="1 2">DSM 20438</strain>
    </source>
</reference>
<gene>
    <name evidence="1" type="ORF">BIFPSEUDO_02915</name>
</gene>
<dbReference type="KEGG" id="bpsc:BBPC_1174"/>
<sequence length="43" mass="5029">MNLTLNVTHRPPPRSQCSLYYPRLTVHPRHPTACCTAKYPRNH</sequence>
<comment type="caution">
    <text evidence="1">The sequence shown here is derived from an EMBL/GenBank/DDBJ whole genome shotgun (WGS) entry which is preliminary data.</text>
</comment>
<organism evidence="1 2">
    <name type="scientific">Bifidobacterium pseudocatenulatum DSM 20438 = JCM 1200 = LMG 10505</name>
    <dbReference type="NCBI Taxonomy" id="547043"/>
    <lineage>
        <taxon>Bacteria</taxon>
        <taxon>Bacillati</taxon>
        <taxon>Actinomycetota</taxon>
        <taxon>Actinomycetes</taxon>
        <taxon>Bifidobacteriales</taxon>
        <taxon>Bifidobacteriaceae</taxon>
        <taxon>Bifidobacterium</taxon>
    </lineage>
</organism>
<evidence type="ECO:0000313" key="1">
    <source>
        <dbReference type="EMBL" id="EEG70949.1"/>
    </source>
</evidence>
<proteinExistence type="predicted"/>
<dbReference type="Proteomes" id="UP000003875">
    <property type="component" value="Unassembled WGS sequence"/>
</dbReference>
<dbReference type="AlphaFoldDB" id="C0BS00"/>
<name>C0BS00_BIFPS</name>
<dbReference type="EMBL" id="ABXX02000002">
    <property type="protein sequence ID" value="EEG70949.1"/>
    <property type="molecule type" value="Genomic_DNA"/>
</dbReference>
<reference evidence="1 2" key="2">
    <citation type="submission" date="2009-02" db="EMBL/GenBank/DDBJ databases">
        <authorList>
            <person name="Fulton L."/>
            <person name="Clifton S."/>
            <person name="Fulton B."/>
            <person name="Xu J."/>
            <person name="Minx P."/>
            <person name="Pepin K.H."/>
            <person name="Johnson M."/>
            <person name="Bhonagiri V."/>
            <person name="Nash W.E."/>
            <person name="Mardis E.R."/>
            <person name="Wilson R.K."/>
        </authorList>
    </citation>
    <scope>NUCLEOTIDE SEQUENCE [LARGE SCALE GENOMIC DNA]</scope>
    <source>
        <strain evidence="1 2">DSM 20438</strain>
    </source>
</reference>